<dbReference type="InterPro" id="IPR039279">
    <property type="entry name" value="QRT3-like"/>
</dbReference>
<accession>A0AAN6X1N9</accession>
<dbReference type="InterPro" id="IPR012334">
    <property type="entry name" value="Pectin_lyas_fold"/>
</dbReference>
<dbReference type="CDD" id="cd23668">
    <property type="entry name" value="GH55_beta13glucanase-like"/>
    <property type="match status" value="1"/>
</dbReference>
<keyword evidence="4" id="KW-1185">Reference proteome</keyword>
<feature type="transmembrane region" description="Helical" evidence="1">
    <location>
        <begin position="710"/>
        <end position="732"/>
    </location>
</feature>
<dbReference type="GO" id="GO:0004650">
    <property type="term" value="F:polygalacturonase activity"/>
    <property type="evidence" value="ECO:0007669"/>
    <property type="project" value="InterPro"/>
</dbReference>
<reference evidence="3" key="2">
    <citation type="submission" date="2023-05" db="EMBL/GenBank/DDBJ databases">
        <authorList>
            <consortium name="Lawrence Berkeley National Laboratory"/>
            <person name="Steindorff A."/>
            <person name="Hensen N."/>
            <person name="Bonometti L."/>
            <person name="Westerberg I."/>
            <person name="Brannstrom I.O."/>
            <person name="Guillou S."/>
            <person name="Cros-Aarteil S."/>
            <person name="Calhoun S."/>
            <person name="Haridas S."/>
            <person name="Kuo A."/>
            <person name="Mondo S."/>
            <person name="Pangilinan J."/>
            <person name="Riley R."/>
            <person name="Labutti K."/>
            <person name="Andreopoulos B."/>
            <person name="Lipzen A."/>
            <person name="Chen C."/>
            <person name="Yanf M."/>
            <person name="Daum C."/>
            <person name="Ng V."/>
            <person name="Clum A."/>
            <person name="Ohm R."/>
            <person name="Martin F."/>
            <person name="Silar P."/>
            <person name="Natvig D."/>
            <person name="Lalanne C."/>
            <person name="Gautier V."/>
            <person name="Ament-Velasquez S.L."/>
            <person name="Kruys A."/>
            <person name="Hutchinson M.I."/>
            <person name="Powell A.J."/>
            <person name="Barry K."/>
            <person name="Miller A.N."/>
            <person name="Grigoriev I.V."/>
            <person name="Debuchy R."/>
            <person name="Gladieux P."/>
            <person name="Thoren M.H."/>
            <person name="Johannesson H."/>
        </authorList>
    </citation>
    <scope>NUCLEOTIDE SEQUENCE</scope>
    <source>
        <strain evidence="3">PSN309</strain>
    </source>
</reference>
<reference evidence="3" key="1">
    <citation type="journal article" date="2023" name="Mol. Phylogenet. Evol.">
        <title>Genome-scale phylogeny and comparative genomics of the fungal order Sordariales.</title>
        <authorList>
            <person name="Hensen N."/>
            <person name="Bonometti L."/>
            <person name="Westerberg I."/>
            <person name="Brannstrom I.O."/>
            <person name="Guillou S."/>
            <person name="Cros-Aarteil S."/>
            <person name="Calhoun S."/>
            <person name="Haridas S."/>
            <person name="Kuo A."/>
            <person name="Mondo S."/>
            <person name="Pangilinan J."/>
            <person name="Riley R."/>
            <person name="LaButti K."/>
            <person name="Andreopoulos B."/>
            <person name="Lipzen A."/>
            <person name="Chen C."/>
            <person name="Yan M."/>
            <person name="Daum C."/>
            <person name="Ng V."/>
            <person name="Clum A."/>
            <person name="Steindorff A."/>
            <person name="Ohm R.A."/>
            <person name="Martin F."/>
            <person name="Silar P."/>
            <person name="Natvig D.O."/>
            <person name="Lalanne C."/>
            <person name="Gautier V."/>
            <person name="Ament-Velasquez S.L."/>
            <person name="Kruys A."/>
            <person name="Hutchinson M.I."/>
            <person name="Powell A.J."/>
            <person name="Barry K."/>
            <person name="Miller A.N."/>
            <person name="Grigoriev I.V."/>
            <person name="Debuchy R."/>
            <person name="Gladieux P."/>
            <person name="Hiltunen Thoren M."/>
            <person name="Johannesson H."/>
        </authorList>
    </citation>
    <scope>NUCLEOTIDE SEQUENCE</scope>
    <source>
        <strain evidence="3">PSN309</strain>
    </source>
</reference>
<sequence>MKTLSSFLAVALYTTHQHLISAASAYQLDNHHHLPVIAPSPHIIESRQQCNGGPTESNPTKWWRTEIAHNGTTPYVTTDSGYQYYRTVTDYGADPSGGKDSSEAFNLAITSGNRTGSVTTHPVYLSIPPGTYLISSPINLLVNTFLIGSPLSLPTLLASPSLGIKPVINGYDPHQGEGSPNKNFYISLRNVVVSTTRIPSNVKARGVDWSVSQACSLTNVRIIMPRGSEHTGITMDFGGSGKIISDVTIEGGKIGVVVGSQQYTLKNLRFKEVETGIQVRRAWVLTVIGVTVVGPCKYGLEILSGNGTAVGAVSVIDAVVMDCEAGINIQRGVEKGGSSVVLDGFTVSSGSAGADVVGVKAADGNVLLKGGVPAGQVWVLGNTTPEGYQTGKLYPLRRPANLVDSSTGKYFTAPLPQYEKYDISQIVSVTEDPDHKVYGDNQHDDGPAINAILAKAANNCKIVFFPQGIYLTKTTIRVPAGSRIVGEVFSVISGTGEYFAPEDSPQAVVLLDGSSRGTPITQMSDMLITVEDISPGAILLQINGTDTQVQVWNTVMRVGGSIDTKITNACSAANPEKCKAAFALLHLPPSTAGSTGSVYLEDIWGWVADHALDVVPNVPAQNIAVGRGALIESTIPTWLVGTSFEHCVLYQYSLRNAANIFIAGQQTESPYWQGKGTPLRAPAPWTGGQNQWGDPDWGHCSGDDDQCYRAWGIFLTGVTDAVVHGSAMWVFFNKMDDNMWKDPQCLETGGVCQTNMAYVDGSSERVNWFSLSSKSSANLVYTEGGKNLVKQSEVPGGWGAMLAAYLRSAGEGGAGGDGDDDSGGRRVTVGGLALGIGGLFAFWMLIR</sequence>
<name>A0AAN6X1N9_9PEZI</name>
<dbReference type="InterPro" id="IPR011050">
    <property type="entry name" value="Pectin_lyase_fold/virulence"/>
</dbReference>
<proteinExistence type="predicted"/>
<dbReference type="SUPFAM" id="SSF51126">
    <property type="entry name" value="Pectin lyase-like"/>
    <property type="match status" value="2"/>
</dbReference>
<dbReference type="Proteomes" id="UP001302126">
    <property type="component" value="Unassembled WGS sequence"/>
</dbReference>
<comment type="caution">
    <text evidence="3">The sequence shown here is derived from an EMBL/GenBank/DDBJ whole genome shotgun (WGS) entry which is preliminary data.</text>
</comment>
<dbReference type="EMBL" id="MU864358">
    <property type="protein sequence ID" value="KAK4191611.1"/>
    <property type="molecule type" value="Genomic_DNA"/>
</dbReference>
<evidence type="ECO:0000256" key="1">
    <source>
        <dbReference type="SAM" id="Phobius"/>
    </source>
</evidence>
<keyword evidence="1" id="KW-0472">Membrane</keyword>
<dbReference type="Pfam" id="PF12708">
    <property type="entry name" value="Pect-lyase_RHGA_epim"/>
    <property type="match status" value="2"/>
</dbReference>
<organism evidence="3 4">
    <name type="scientific">Podospora australis</name>
    <dbReference type="NCBI Taxonomy" id="1536484"/>
    <lineage>
        <taxon>Eukaryota</taxon>
        <taxon>Fungi</taxon>
        <taxon>Dikarya</taxon>
        <taxon>Ascomycota</taxon>
        <taxon>Pezizomycotina</taxon>
        <taxon>Sordariomycetes</taxon>
        <taxon>Sordariomycetidae</taxon>
        <taxon>Sordariales</taxon>
        <taxon>Podosporaceae</taxon>
        <taxon>Podospora</taxon>
    </lineage>
</organism>
<keyword evidence="1" id="KW-1133">Transmembrane helix</keyword>
<protein>
    <submittedName>
        <fullName evidence="3">Glucan 1,3-beta-glucosidase</fullName>
    </submittedName>
</protein>
<feature type="domain" description="Rhamnogalacturonase A/B/Epimerase-like pectate lyase" evidence="2">
    <location>
        <begin position="437"/>
        <end position="496"/>
    </location>
</feature>
<dbReference type="AlphaFoldDB" id="A0AAN6X1N9"/>
<dbReference type="InterPro" id="IPR024535">
    <property type="entry name" value="RHGA/B-epi-like_pectate_lyase"/>
</dbReference>
<gene>
    <name evidence="3" type="ORF">QBC35DRAFT_375457</name>
</gene>
<dbReference type="PANTHER" id="PTHR33928">
    <property type="entry name" value="POLYGALACTURONASE QRT3"/>
    <property type="match status" value="1"/>
</dbReference>
<dbReference type="PANTHER" id="PTHR33928:SF2">
    <property type="entry name" value="PECTATE LYASE SUPERFAMILY PROTEIN DOMAIN-CONTAINING PROTEIN-RELATED"/>
    <property type="match status" value="1"/>
</dbReference>
<keyword evidence="1" id="KW-0812">Transmembrane</keyword>
<evidence type="ECO:0000259" key="2">
    <source>
        <dbReference type="Pfam" id="PF12708"/>
    </source>
</evidence>
<dbReference type="Gene3D" id="2.160.20.10">
    <property type="entry name" value="Single-stranded right-handed beta-helix, Pectin lyase-like"/>
    <property type="match status" value="2"/>
</dbReference>
<evidence type="ECO:0000313" key="4">
    <source>
        <dbReference type="Proteomes" id="UP001302126"/>
    </source>
</evidence>
<feature type="domain" description="Rhamnogalacturonase A/B/Epimerase-like pectate lyase" evidence="2">
    <location>
        <begin position="86"/>
        <end position="299"/>
    </location>
</feature>
<dbReference type="FunFam" id="2.160.20.10:FF:000049">
    <property type="entry name" value="Putative exo-beta-1,3-glucanase"/>
    <property type="match status" value="1"/>
</dbReference>
<evidence type="ECO:0000313" key="3">
    <source>
        <dbReference type="EMBL" id="KAK4191611.1"/>
    </source>
</evidence>
<feature type="transmembrane region" description="Helical" evidence="1">
    <location>
        <begin position="827"/>
        <end position="846"/>
    </location>
</feature>